<protein>
    <recommendedName>
        <fullName evidence="4">HTTM domain-containing protein</fullName>
    </recommendedName>
</protein>
<keyword evidence="1" id="KW-0812">Transmembrane</keyword>
<evidence type="ECO:0008006" key="4">
    <source>
        <dbReference type="Google" id="ProtNLM"/>
    </source>
</evidence>
<dbReference type="RefSeq" id="WP_194509238.1">
    <property type="nucleotide sequence ID" value="NZ_JADILU010000007.1"/>
</dbReference>
<keyword evidence="1" id="KW-0472">Membrane</keyword>
<feature type="transmembrane region" description="Helical" evidence="1">
    <location>
        <begin position="255"/>
        <end position="283"/>
    </location>
</feature>
<comment type="caution">
    <text evidence="2">The sequence shown here is derived from an EMBL/GenBank/DDBJ whole genome shotgun (WGS) entry which is preliminary data.</text>
</comment>
<organism evidence="2 3">
    <name type="scientific">Psychroserpens luteus</name>
    <dbReference type="NCBI Taxonomy" id="1434066"/>
    <lineage>
        <taxon>Bacteria</taxon>
        <taxon>Pseudomonadati</taxon>
        <taxon>Bacteroidota</taxon>
        <taxon>Flavobacteriia</taxon>
        <taxon>Flavobacteriales</taxon>
        <taxon>Flavobacteriaceae</taxon>
        <taxon>Psychroserpens</taxon>
    </lineage>
</organism>
<accession>A0ABW5ZSG6</accession>
<evidence type="ECO:0000313" key="2">
    <source>
        <dbReference type="EMBL" id="MFD2915877.1"/>
    </source>
</evidence>
<feature type="transmembrane region" description="Helical" evidence="1">
    <location>
        <begin position="104"/>
        <end position="121"/>
    </location>
</feature>
<keyword evidence="3" id="KW-1185">Reference proteome</keyword>
<evidence type="ECO:0000313" key="3">
    <source>
        <dbReference type="Proteomes" id="UP001597548"/>
    </source>
</evidence>
<feature type="transmembrane region" description="Helical" evidence="1">
    <location>
        <begin position="222"/>
        <end position="243"/>
    </location>
</feature>
<sequence length="313" mass="36600">MNKELENHFFWKFVLSKTSILDKPSSILFDDTSRLVKFSYVAFAIIAFIQLGKLDDIAVSRLIDTLWPVFFVNQQNLLFISYFLSINLMLSLILVLLKNTQWSRIYLFVIYFLLVALTNSFGKINHASHLVLIPLFCFALMPGKESSNYYKEKTILMFLSAKFFLLVAYALTGFWKVFWGVIELFTQNVSLFSPLSFRNVLIYQFEITPKTLLGDWFIEHYIIGWVLYLFVIYLELFSIVVFFKPNLYKIWGIGLILLHVGLGVVLGVNNYMAPFAIGILLILSPFQKETSFKEMLSDFPVIDWFNFLKRKQY</sequence>
<feature type="transmembrane region" description="Helical" evidence="1">
    <location>
        <begin position="35"/>
        <end position="52"/>
    </location>
</feature>
<dbReference type="Proteomes" id="UP001597548">
    <property type="component" value="Unassembled WGS sequence"/>
</dbReference>
<feature type="transmembrane region" description="Helical" evidence="1">
    <location>
        <begin position="155"/>
        <end position="175"/>
    </location>
</feature>
<feature type="transmembrane region" description="Helical" evidence="1">
    <location>
        <begin position="77"/>
        <end position="97"/>
    </location>
</feature>
<name>A0ABW5ZSG6_9FLAO</name>
<reference evidence="3" key="1">
    <citation type="journal article" date="2019" name="Int. J. Syst. Evol. Microbiol.">
        <title>The Global Catalogue of Microorganisms (GCM) 10K type strain sequencing project: providing services to taxonomists for standard genome sequencing and annotation.</title>
        <authorList>
            <consortium name="The Broad Institute Genomics Platform"/>
            <consortium name="The Broad Institute Genome Sequencing Center for Infectious Disease"/>
            <person name="Wu L."/>
            <person name="Ma J."/>
        </authorList>
    </citation>
    <scope>NUCLEOTIDE SEQUENCE [LARGE SCALE GENOMIC DNA]</scope>
    <source>
        <strain evidence="3">KCTC 32514</strain>
    </source>
</reference>
<dbReference type="EMBL" id="JBHUOS010000008">
    <property type="protein sequence ID" value="MFD2915877.1"/>
    <property type="molecule type" value="Genomic_DNA"/>
</dbReference>
<proteinExistence type="predicted"/>
<keyword evidence="1" id="KW-1133">Transmembrane helix</keyword>
<evidence type="ECO:0000256" key="1">
    <source>
        <dbReference type="SAM" id="Phobius"/>
    </source>
</evidence>
<feature type="transmembrane region" description="Helical" evidence="1">
    <location>
        <begin position="127"/>
        <end position="143"/>
    </location>
</feature>
<gene>
    <name evidence="2" type="ORF">ACFS29_09520</name>
</gene>